<proteinExistence type="inferred from homology"/>
<feature type="binding site" evidence="13">
    <location>
        <position position="143"/>
    </location>
    <ligand>
        <name>Zn(2+)</name>
        <dbReference type="ChEBI" id="CHEBI:29105"/>
    </ligand>
</feature>
<evidence type="ECO:0000256" key="13">
    <source>
        <dbReference type="PIRSR" id="PIRSR602481-1"/>
    </source>
</evidence>
<dbReference type="GO" id="GO:0008270">
    <property type="term" value="F:zinc ion binding"/>
    <property type="evidence" value="ECO:0007669"/>
    <property type="project" value="TreeGrafter"/>
</dbReference>
<dbReference type="SUPFAM" id="SSF46785">
    <property type="entry name" value="Winged helix' DNA-binding domain"/>
    <property type="match status" value="1"/>
</dbReference>
<evidence type="ECO:0000256" key="8">
    <source>
        <dbReference type="ARBA" id="ARBA00022833"/>
    </source>
</evidence>
<evidence type="ECO:0000256" key="5">
    <source>
        <dbReference type="ARBA" id="ARBA00022490"/>
    </source>
</evidence>
<feature type="binding site" evidence="13">
    <location>
        <position position="106"/>
    </location>
    <ligand>
        <name>Zn(2+)</name>
        <dbReference type="ChEBI" id="CHEBI:29105"/>
    </ligand>
</feature>
<evidence type="ECO:0000256" key="9">
    <source>
        <dbReference type="ARBA" id="ARBA00023004"/>
    </source>
</evidence>
<comment type="cofactor">
    <cofactor evidence="14">
        <name>Mn(2+)</name>
        <dbReference type="ChEBI" id="CHEBI:29035"/>
    </cofactor>
    <cofactor evidence="14">
        <name>Fe(2+)</name>
        <dbReference type="ChEBI" id="CHEBI:29033"/>
    </cofactor>
    <text evidence="14">Binds 1 Mn(2+) or Fe(2+) ion per subunit.</text>
</comment>
<evidence type="ECO:0000256" key="6">
    <source>
        <dbReference type="ARBA" id="ARBA00022491"/>
    </source>
</evidence>
<keyword evidence="12" id="KW-0804">Transcription</keyword>
<dbReference type="AlphaFoldDB" id="A0A7C6EH56"/>
<protein>
    <recommendedName>
        <fullName evidence="4">Ferric uptake regulation protein</fullName>
    </recommendedName>
</protein>
<keyword evidence="5" id="KW-0963">Cytoplasm</keyword>
<evidence type="ECO:0000256" key="7">
    <source>
        <dbReference type="ARBA" id="ARBA00022723"/>
    </source>
</evidence>
<feature type="binding site" evidence="14">
    <location>
        <position position="135"/>
    </location>
    <ligand>
        <name>Fe cation</name>
        <dbReference type="ChEBI" id="CHEBI:24875"/>
    </ligand>
</feature>
<dbReference type="GO" id="GO:0005829">
    <property type="term" value="C:cytosol"/>
    <property type="evidence" value="ECO:0007669"/>
    <property type="project" value="TreeGrafter"/>
</dbReference>
<dbReference type="GO" id="GO:0000976">
    <property type="term" value="F:transcription cis-regulatory region binding"/>
    <property type="evidence" value="ECO:0007669"/>
    <property type="project" value="TreeGrafter"/>
</dbReference>
<reference evidence="15" key="1">
    <citation type="journal article" date="2020" name="mSystems">
        <title>Genome- and Community-Level Interaction Insights into Carbon Utilization and Element Cycling Functions of Hydrothermarchaeota in Hydrothermal Sediment.</title>
        <authorList>
            <person name="Zhou Z."/>
            <person name="Liu Y."/>
            <person name="Xu W."/>
            <person name="Pan J."/>
            <person name="Luo Z.H."/>
            <person name="Li M."/>
        </authorList>
    </citation>
    <scope>NUCLEOTIDE SEQUENCE [LARGE SCALE GENOMIC DNA]</scope>
    <source>
        <strain evidence="15">SpSt-783</strain>
    </source>
</reference>
<evidence type="ECO:0000313" key="15">
    <source>
        <dbReference type="EMBL" id="HHS62062.1"/>
    </source>
</evidence>
<dbReference type="PANTHER" id="PTHR33202:SF2">
    <property type="entry name" value="FERRIC UPTAKE REGULATION PROTEIN"/>
    <property type="match status" value="1"/>
</dbReference>
<keyword evidence="7 13" id="KW-0479">Metal-binding</keyword>
<feature type="binding site" evidence="13">
    <location>
        <position position="146"/>
    </location>
    <ligand>
        <name>Zn(2+)</name>
        <dbReference type="ChEBI" id="CHEBI:29105"/>
    </ligand>
</feature>
<dbReference type="Gene3D" id="3.30.1490.190">
    <property type="match status" value="1"/>
</dbReference>
<dbReference type="CDD" id="cd07153">
    <property type="entry name" value="Fur_like"/>
    <property type="match status" value="1"/>
</dbReference>
<evidence type="ECO:0000256" key="12">
    <source>
        <dbReference type="ARBA" id="ARBA00023163"/>
    </source>
</evidence>
<dbReference type="InterPro" id="IPR036390">
    <property type="entry name" value="WH_DNA-bd_sf"/>
</dbReference>
<comment type="similarity">
    <text evidence="2">Belongs to the Fur family.</text>
</comment>
<evidence type="ECO:0000256" key="14">
    <source>
        <dbReference type="PIRSR" id="PIRSR602481-2"/>
    </source>
</evidence>
<gene>
    <name evidence="15" type="ORF">ENV70_00395</name>
</gene>
<keyword evidence="8 13" id="KW-0862">Zinc</keyword>
<feature type="binding site" evidence="14">
    <location>
        <position position="118"/>
    </location>
    <ligand>
        <name>Fe cation</name>
        <dbReference type="ChEBI" id="CHEBI:24875"/>
    </ligand>
</feature>
<dbReference type="PANTHER" id="PTHR33202">
    <property type="entry name" value="ZINC UPTAKE REGULATION PROTEIN"/>
    <property type="match status" value="1"/>
</dbReference>
<sequence>MNFKIKNNYNDEQLVRFRKKHRLKSSQKREFIINYFLNQDKHLSVEELYNMIKNKVPKVGYSTVYRTLKLLAECGLVSIRHFEKGITRFEPIHKKQHHDHLICTRCGAIIEFTNQEIEKIQKRVARKYNFSVLDHKLEIYGLCLKCARKEKG</sequence>
<comment type="caution">
    <text evidence="15">The sequence shown here is derived from an EMBL/GenBank/DDBJ whole genome shotgun (WGS) entry which is preliminary data.</text>
</comment>
<dbReference type="GO" id="GO:1900705">
    <property type="term" value="P:negative regulation of siderophore biosynthetic process"/>
    <property type="evidence" value="ECO:0007669"/>
    <property type="project" value="TreeGrafter"/>
</dbReference>
<keyword evidence="11" id="KW-0238">DNA-binding</keyword>
<dbReference type="Gene3D" id="1.10.10.10">
    <property type="entry name" value="Winged helix-like DNA-binding domain superfamily/Winged helix DNA-binding domain"/>
    <property type="match status" value="1"/>
</dbReference>
<comment type="cofactor">
    <cofactor evidence="13">
        <name>Zn(2+)</name>
        <dbReference type="ChEBI" id="CHEBI:29105"/>
    </cofactor>
    <text evidence="13">Binds 1 zinc ion per subunit.</text>
</comment>
<accession>A0A7C6EH56</accession>
<dbReference type="EMBL" id="DTHJ01000007">
    <property type="protein sequence ID" value="HHS62062.1"/>
    <property type="molecule type" value="Genomic_DNA"/>
</dbReference>
<dbReference type="GO" id="GO:0003700">
    <property type="term" value="F:DNA-binding transcription factor activity"/>
    <property type="evidence" value="ECO:0007669"/>
    <property type="project" value="InterPro"/>
</dbReference>
<evidence type="ECO:0000256" key="3">
    <source>
        <dbReference type="ARBA" id="ARBA00011738"/>
    </source>
</evidence>
<organism evidence="15">
    <name type="scientific">candidate division WOR-3 bacterium</name>
    <dbReference type="NCBI Taxonomy" id="2052148"/>
    <lineage>
        <taxon>Bacteria</taxon>
        <taxon>Bacteria division WOR-3</taxon>
    </lineage>
</organism>
<keyword evidence="9 14" id="KW-0408">Iron</keyword>
<keyword evidence="10" id="KW-0805">Transcription regulation</keyword>
<name>A0A7C6EH56_UNCW3</name>
<feature type="binding site" evidence="14">
    <location>
        <position position="97"/>
    </location>
    <ligand>
        <name>Fe cation</name>
        <dbReference type="ChEBI" id="CHEBI:24875"/>
    </ligand>
</feature>
<comment type="subunit">
    <text evidence="3">Homodimer.</text>
</comment>
<feature type="binding site" evidence="14">
    <location>
        <position position="99"/>
    </location>
    <ligand>
        <name>Fe cation</name>
        <dbReference type="ChEBI" id="CHEBI:24875"/>
    </ligand>
</feature>
<comment type="subcellular location">
    <subcellularLocation>
        <location evidence="1">Cytoplasm</location>
    </subcellularLocation>
</comment>
<dbReference type="GO" id="GO:0045892">
    <property type="term" value="P:negative regulation of DNA-templated transcription"/>
    <property type="evidence" value="ECO:0007669"/>
    <property type="project" value="TreeGrafter"/>
</dbReference>
<evidence type="ECO:0000256" key="4">
    <source>
        <dbReference type="ARBA" id="ARBA00020910"/>
    </source>
</evidence>
<dbReference type="FunFam" id="3.30.1490.190:FF:000001">
    <property type="entry name" value="Ferric uptake regulation protein"/>
    <property type="match status" value="1"/>
</dbReference>
<dbReference type="InterPro" id="IPR002481">
    <property type="entry name" value="FUR"/>
</dbReference>
<evidence type="ECO:0000256" key="10">
    <source>
        <dbReference type="ARBA" id="ARBA00023015"/>
    </source>
</evidence>
<evidence type="ECO:0000256" key="1">
    <source>
        <dbReference type="ARBA" id="ARBA00004496"/>
    </source>
</evidence>
<keyword evidence="6" id="KW-0678">Repressor</keyword>
<dbReference type="InterPro" id="IPR043135">
    <property type="entry name" value="Fur_C"/>
</dbReference>
<evidence type="ECO:0000256" key="2">
    <source>
        <dbReference type="ARBA" id="ARBA00007957"/>
    </source>
</evidence>
<dbReference type="Pfam" id="PF01475">
    <property type="entry name" value="FUR"/>
    <property type="match status" value="1"/>
</dbReference>
<dbReference type="InterPro" id="IPR036388">
    <property type="entry name" value="WH-like_DNA-bd_sf"/>
</dbReference>
<feature type="binding site" evidence="13">
    <location>
        <position position="103"/>
    </location>
    <ligand>
        <name>Zn(2+)</name>
        <dbReference type="ChEBI" id="CHEBI:29105"/>
    </ligand>
</feature>
<evidence type="ECO:0000256" key="11">
    <source>
        <dbReference type="ARBA" id="ARBA00023125"/>
    </source>
</evidence>